<feature type="binding site" evidence="8">
    <location>
        <position position="22"/>
    </location>
    <ligand>
        <name>FAD</name>
        <dbReference type="ChEBI" id="CHEBI:57692"/>
    </ligand>
</feature>
<reference evidence="11 12" key="1">
    <citation type="submission" date="2016-05" db="EMBL/GenBank/DDBJ databases">
        <title>A degradative enzymes factory behind the ericoid mycorrhizal symbiosis.</title>
        <authorList>
            <consortium name="DOE Joint Genome Institute"/>
            <person name="Martino E."/>
            <person name="Morin E."/>
            <person name="Grelet G."/>
            <person name="Kuo A."/>
            <person name="Kohler A."/>
            <person name="Daghino S."/>
            <person name="Barry K."/>
            <person name="Choi C."/>
            <person name="Cichocki N."/>
            <person name="Clum A."/>
            <person name="Copeland A."/>
            <person name="Hainaut M."/>
            <person name="Haridas S."/>
            <person name="Labutti K."/>
            <person name="Lindquist E."/>
            <person name="Lipzen A."/>
            <person name="Khouja H.-R."/>
            <person name="Murat C."/>
            <person name="Ohm R."/>
            <person name="Olson A."/>
            <person name="Spatafora J."/>
            <person name="Veneault-Fourrey C."/>
            <person name="Henrissat B."/>
            <person name="Grigoriev I."/>
            <person name="Martin F."/>
            <person name="Perotto S."/>
        </authorList>
    </citation>
    <scope>NUCLEOTIDE SEQUENCE [LARGE SCALE GENOMIC DNA]</scope>
    <source>
        <strain evidence="11 12">UAMH 7357</strain>
    </source>
</reference>
<comment type="cofactor">
    <cofactor evidence="1 8">
        <name>FAD</name>
        <dbReference type="ChEBI" id="CHEBI:57692"/>
    </cofactor>
</comment>
<dbReference type="InterPro" id="IPR001433">
    <property type="entry name" value="OxRdtase_FAD/NAD-bd"/>
</dbReference>
<feature type="binding site" evidence="8">
    <location>
        <position position="48"/>
    </location>
    <ligand>
        <name>FAD</name>
        <dbReference type="ChEBI" id="CHEBI:57692"/>
    </ligand>
</feature>
<accession>A0A2J6QQC2</accession>
<dbReference type="AlphaFoldDB" id="A0A2J6QQC2"/>
<dbReference type="InterPro" id="IPR039261">
    <property type="entry name" value="FNR_nucleotide-bd"/>
</dbReference>
<dbReference type="Gene3D" id="2.40.30.10">
    <property type="entry name" value="Translation factors"/>
    <property type="match status" value="1"/>
</dbReference>
<gene>
    <name evidence="11" type="ORF">NA56DRAFT_667025</name>
</gene>
<evidence type="ECO:0000259" key="9">
    <source>
        <dbReference type="Pfam" id="PF00175"/>
    </source>
</evidence>
<evidence type="ECO:0000313" key="12">
    <source>
        <dbReference type="Proteomes" id="UP000235672"/>
    </source>
</evidence>
<feature type="domain" description="Oxidoreductase FAD/NAD(P)-binding" evidence="9">
    <location>
        <begin position="81"/>
        <end position="119"/>
    </location>
</feature>
<proteinExistence type="inferred from homology"/>
<evidence type="ECO:0000256" key="2">
    <source>
        <dbReference type="ARBA" id="ARBA00004370"/>
    </source>
</evidence>
<dbReference type="PANTHER" id="PTHR19370:SF189">
    <property type="entry name" value="CYTOCHROME C MITOCHONDRIAL IMPORT FACTOR CYC2"/>
    <property type="match status" value="1"/>
</dbReference>
<evidence type="ECO:0000256" key="8">
    <source>
        <dbReference type="PIRSR" id="PIRSR601834-1"/>
    </source>
</evidence>
<dbReference type="InterPro" id="IPR008333">
    <property type="entry name" value="Cbr1-like_FAD-bd_dom"/>
</dbReference>
<comment type="similarity">
    <text evidence="3">Belongs to the flavoprotein pyridine nucleotide cytochrome reductase family.</text>
</comment>
<dbReference type="SUPFAM" id="SSF52343">
    <property type="entry name" value="Ferredoxin reductase-like, C-terminal NADP-linked domain"/>
    <property type="match status" value="1"/>
</dbReference>
<dbReference type="Pfam" id="PF00970">
    <property type="entry name" value="FAD_binding_6"/>
    <property type="match status" value="1"/>
</dbReference>
<dbReference type="InterPro" id="IPR017938">
    <property type="entry name" value="Riboflavin_synthase-like_b-brl"/>
</dbReference>
<dbReference type="Pfam" id="PF00175">
    <property type="entry name" value="NAD_binding_1"/>
    <property type="match status" value="1"/>
</dbReference>
<dbReference type="PANTHER" id="PTHR19370">
    <property type="entry name" value="NADH-CYTOCHROME B5 REDUCTASE"/>
    <property type="match status" value="1"/>
</dbReference>
<feature type="binding site" evidence="8">
    <location>
        <position position="20"/>
    </location>
    <ligand>
        <name>FAD</name>
        <dbReference type="ChEBI" id="CHEBI:57692"/>
    </ligand>
</feature>
<feature type="binding site" evidence="8">
    <location>
        <position position="49"/>
    </location>
    <ligand>
        <name>FAD</name>
        <dbReference type="ChEBI" id="CHEBI:57692"/>
    </ligand>
</feature>
<evidence type="ECO:0008006" key="13">
    <source>
        <dbReference type="Google" id="ProtNLM"/>
    </source>
</evidence>
<keyword evidence="4 8" id="KW-0285">Flavoprotein</keyword>
<keyword evidence="5 8" id="KW-0274">FAD</keyword>
<dbReference type="GO" id="GO:0016020">
    <property type="term" value="C:membrane"/>
    <property type="evidence" value="ECO:0007669"/>
    <property type="project" value="UniProtKB-SubCell"/>
</dbReference>
<evidence type="ECO:0000259" key="10">
    <source>
        <dbReference type="Pfam" id="PF00970"/>
    </source>
</evidence>
<evidence type="ECO:0000256" key="5">
    <source>
        <dbReference type="ARBA" id="ARBA00022827"/>
    </source>
</evidence>
<dbReference type="EMBL" id="KZ613464">
    <property type="protein sequence ID" value="PMD28461.1"/>
    <property type="molecule type" value="Genomic_DNA"/>
</dbReference>
<organism evidence="11 12">
    <name type="scientific">Hyaloscypha hepaticicola</name>
    <dbReference type="NCBI Taxonomy" id="2082293"/>
    <lineage>
        <taxon>Eukaryota</taxon>
        <taxon>Fungi</taxon>
        <taxon>Dikarya</taxon>
        <taxon>Ascomycota</taxon>
        <taxon>Pezizomycotina</taxon>
        <taxon>Leotiomycetes</taxon>
        <taxon>Helotiales</taxon>
        <taxon>Hyaloscyphaceae</taxon>
        <taxon>Hyaloscypha</taxon>
    </lineage>
</organism>
<evidence type="ECO:0000256" key="4">
    <source>
        <dbReference type="ARBA" id="ARBA00022630"/>
    </source>
</evidence>
<keyword evidence="7" id="KW-0472">Membrane</keyword>
<evidence type="ECO:0000256" key="3">
    <source>
        <dbReference type="ARBA" id="ARBA00006105"/>
    </source>
</evidence>
<name>A0A2J6QQC2_9HELO</name>
<comment type="subcellular location">
    <subcellularLocation>
        <location evidence="2">Membrane</location>
    </subcellularLocation>
</comment>
<keyword evidence="6" id="KW-0560">Oxidoreductase</keyword>
<dbReference type="GO" id="GO:0016491">
    <property type="term" value="F:oxidoreductase activity"/>
    <property type="evidence" value="ECO:0007669"/>
    <property type="project" value="UniProtKB-KW"/>
</dbReference>
<dbReference type="GO" id="GO:0005739">
    <property type="term" value="C:mitochondrion"/>
    <property type="evidence" value="ECO:0007669"/>
    <property type="project" value="TreeGrafter"/>
</dbReference>
<dbReference type="CDD" id="cd06183">
    <property type="entry name" value="cyt_b5_reduct_like"/>
    <property type="match status" value="1"/>
</dbReference>
<dbReference type="STRING" id="1745343.A0A2J6QQC2"/>
<evidence type="ECO:0000313" key="11">
    <source>
        <dbReference type="EMBL" id="PMD28461.1"/>
    </source>
</evidence>
<sequence length="236" mass="26532">MWERGIWSVEVKQPELQIARSYTPLPPIQPVEYSELRFLIRKEHKGEVSGYVHNLGLGSKIELRGPHPGFDIPENVAEVVFLAGGTGIAPALQAAYTTLEKRNRQARVRIVWSNRRREDCEGGGQTSSMGWKAEEETGLIVQKLEYLQKKHPGQLTVEYLVDEEKTFLTPKKISQILKARGKGNVEGTKLLFVSGPEGFVNHFTGPKRWDGGKEVQGEVTGVIGKMGLRDWTVWKL</sequence>
<dbReference type="OrthoDB" id="432685at2759"/>
<feature type="domain" description="Flavoprotein pyridine nucleotide cytochrome reductase-like FAD-binding" evidence="10">
    <location>
        <begin position="9"/>
        <end position="68"/>
    </location>
</feature>
<keyword evidence="12" id="KW-1185">Reference proteome</keyword>
<evidence type="ECO:0000256" key="1">
    <source>
        <dbReference type="ARBA" id="ARBA00001974"/>
    </source>
</evidence>
<protein>
    <recommendedName>
        <fullName evidence="13">Ferredoxin reductase-like protein</fullName>
    </recommendedName>
</protein>
<dbReference type="PRINTS" id="PR00406">
    <property type="entry name" value="CYTB5RDTASE"/>
</dbReference>
<dbReference type="Gene3D" id="3.40.50.80">
    <property type="entry name" value="Nucleotide-binding domain of ferredoxin-NADP reductase (FNR) module"/>
    <property type="match status" value="1"/>
</dbReference>
<dbReference type="InterPro" id="IPR001834">
    <property type="entry name" value="CBR-like"/>
</dbReference>
<evidence type="ECO:0000256" key="7">
    <source>
        <dbReference type="ARBA" id="ARBA00023136"/>
    </source>
</evidence>
<dbReference type="SUPFAM" id="SSF63380">
    <property type="entry name" value="Riboflavin synthase domain-like"/>
    <property type="match status" value="1"/>
</dbReference>
<dbReference type="Proteomes" id="UP000235672">
    <property type="component" value="Unassembled WGS sequence"/>
</dbReference>
<feature type="binding site" evidence="8">
    <location>
        <position position="39"/>
    </location>
    <ligand>
        <name>FAD</name>
        <dbReference type="ChEBI" id="CHEBI:57692"/>
    </ligand>
</feature>
<evidence type="ECO:0000256" key="6">
    <source>
        <dbReference type="ARBA" id="ARBA00023002"/>
    </source>
</evidence>